<reference evidence="11 12" key="1">
    <citation type="submission" date="2018-01" db="EMBL/GenBank/DDBJ databases">
        <title>Draft genome sequence of Jishengella endophytica.</title>
        <authorList>
            <person name="Sahin N."/>
            <person name="Ay H."/>
            <person name="Saygin H."/>
        </authorList>
    </citation>
    <scope>NUCLEOTIDE SEQUENCE [LARGE SCALE GENOMIC DNA]</scope>
    <source>
        <strain evidence="11 12">DSM 45430</strain>
    </source>
</reference>
<evidence type="ECO:0000256" key="3">
    <source>
        <dbReference type="ARBA" id="ARBA00022676"/>
    </source>
</evidence>
<gene>
    <name evidence="11" type="ORF">C1I93_18265</name>
</gene>
<evidence type="ECO:0000256" key="2">
    <source>
        <dbReference type="ARBA" id="ARBA00022475"/>
    </source>
</evidence>
<evidence type="ECO:0000256" key="4">
    <source>
        <dbReference type="ARBA" id="ARBA00022679"/>
    </source>
</evidence>
<comment type="subcellular location">
    <subcellularLocation>
        <location evidence="1">Cell membrane</location>
    </subcellularLocation>
</comment>
<evidence type="ECO:0000256" key="8">
    <source>
        <dbReference type="ARBA" id="ARBA00038120"/>
    </source>
</evidence>
<evidence type="ECO:0000313" key="11">
    <source>
        <dbReference type="EMBL" id="PZF93158.1"/>
    </source>
</evidence>
<proteinExistence type="inferred from homology"/>
<evidence type="ECO:0000256" key="6">
    <source>
        <dbReference type="ARBA" id="ARBA00037281"/>
    </source>
</evidence>
<dbReference type="GO" id="GO:0005886">
    <property type="term" value="C:plasma membrane"/>
    <property type="evidence" value="ECO:0007669"/>
    <property type="project" value="UniProtKB-SubCell"/>
</dbReference>
<dbReference type="EMBL" id="POTX01000127">
    <property type="protein sequence ID" value="PZF93158.1"/>
    <property type="molecule type" value="Genomic_DNA"/>
</dbReference>
<dbReference type="InterPro" id="IPR029044">
    <property type="entry name" value="Nucleotide-diphossugar_trans"/>
</dbReference>
<sequence>MPAFNEAAGIADTLGRLFNSSQSRHNLTVIVVANGCTDATADIARSFGVHVLEVPTPSKTAAMNAAEQVTEGDVRIYADADAPITVELLRDLAAAVARPGIAAAVPRPVIDTSGSAWPVRAYYAVNARLPVFRDRLFGRGVIALSAEARARFDHFPELLADDMFLDAVVGTQEKVEIDAVIRVRAPRRTADLVRRVARAREGNAEFWRFVRAAGPEYGVTADPVPGPRPWSWLRHVVARSPWLAPTAACYVAIILLAEAKRRSPGWDVRSGWGRAPVRPQG</sequence>
<keyword evidence="5" id="KW-0472">Membrane</keyword>
<dbReference type="RefSeq" id="WP_111244510.1">
    <property type="nucleotide sequence ID" value="NZ_AP023358.1"/>
</dbReference>
<keyword evidence="3" id="KW-0328">Glycosyltransferase</keyword>
<evidence type="ECO:0000256" key="5">
    <source>
        <dbReference type="ARBA" id="ARBA00023136"/>
    </source>
</evidence>
<comment type="pathway">
    <text evidence="7">Carotenoid biosynthesis; staphyloxanthin biosynthesis; staphyloxanthin from farnesyl diphosphate: step 4/5.</text>
</comment>
<dbReference type="AlphaFoldDB" id="A0A2W2CNB4"/>
<dbReference type="PANTHER" id="PTHR43646:SF2">
    <property type="entry name" value="GLYCOSYLTRANSFERASE 2-LIKE DOMAIN-CONTAINING PROTEIN"/>
    <property type="match status" value="1"/>
</dbReference>
<comment type="function">
    <text evidence="6">Catalyzes the glycosylation of 4,4'-diaponeurosporenoate, i.e. the esterification of glucose at the C1'' position with the carboxyl group of 4,4'-diaponeurosporenic acid, to form glycosyl-4,4'-diaponeurosporenoate. This is a step in the biosynthesis of staphyloxanthin, an orange pigment present in most staphylococci strains.</text>
</comment>
<evidence type="ECO:0000313" key="12">
    <source>
        <dbReference type="Proteomes" id="UP000248627"/>
    </source>
</evidence>
<evidence type="ECO:0000256" key="7">
    <source>
        <dbReference type="ARBA" id="ARBA00037904"/>
    </source>
</evidence>
<evidence type="ECO:0000256" key="9">
    <source>
        <dbReference type="ARBA" id="ARBA00040345"/>
    </source>
</evidence>
<name>A0A2W2CNB4_9ACTN</name>
<dbReference type="SUPFAM" id="SSF53448">
    <property type="entry name" value="Nucleotide-diphospho-sugar transferases"/>
    <property type="match status" value="1"/>
</dbReference>
<keyword evidence="4 11" id="KW-0808">Transferase</keyword>
<comment type="similarity">
    <text evidence="8">Belongs to the glycosyltransferase 2 family. CrtQ subfamily.</text>
</comment>
<dbReference type="Pfam" id="PF00535">
    <property type="entry name" value="Glycos_transf_2"/>
    <property type="match status" value="1"/>
</dbReference>
<evidence type="ECO:0000259" key="10">
    <source>
        <dbReference type="Pfam" id="PF00535"/>
    </source>
</evidence>
<accession>A0A2W2CNB4</accession>
<organism evidence="11 12">
    <name type="scientific">Micromonospora endophytica</name>
    <dbReference type="NCBI Taxonomy" id="515350"/>
    <lineage>
        <taxon>Bacteria</taxon>
        <taxon>Bacillati</taxon>
        <taxon>Actinomycetota</taxon>
        <taxon>Actinomycetes</taxon>
        <taxon>Micromonosporales</taxon>
        <taxon>Micromonosporaceae</taxon>
        <taxon>Micromonospora</taxon>
    </lineage>
</organism>
<dbReference type="PANTHER" id="PTHR43646">
    <property type="entry name" value="GLYCOSYLTRANSFERASE"/>
    <property type="match status" value="1"/>
</dbReference>
<dbReference type="InterPro" id="IPR001173">
    <property type="entry name" value="Glyco_trans_2-like"/>
</dbReference>
<comment type="caution">
    <text evidence="11">The sequence shown here is derived from an EMBL/GenBank/DDBJ whole genome shotgun (WGS) entry which is preliminary data.</text>
</comment>
<evidence type="ECO:0000256" key="1">
    <source>
        <dbReference type="ARBA" id="ARBA00004236"/>
    </source>
</evidence>
<dbReference type="GO" id="GO:0016757">
    <property type="term" value="F:glycosyltransferase activity"/>
    <property type="evidence" value="ECO:0007669"/>
    <property type="project" value="UniProtKB-KW"/>
</dbReference>
<dbReference type="Proteomes" id="UP000248627">
    <property type="component" value="Unassembled WGS sequence"/>
</dbReference>
<feature type="domain" description="Glycosyltransferase 2-like" evidence="10">
    <location>
        <begin position="1"/>
        <end position="118"/>
    </location>
</feature>
<protein>
    <recommendedName>
        <fullName evidence="9">4,4'-diaponeurosporenoate glycosyltransferase</fullName>
    </recommendedName>
</protein>
<dbReference type="Gene3D" id="3.90.550.10">
    <property type="entry name" value="Spore Coat Polysaccharide Biosynthesis Protein SpsA, Chain A"/>
    <property type="match status" value="1"/>
</dbReference>
<keyword evidence="2" id="KW-1003">Cell membrane</keyword>
<keyword evidence="12" id="KW-1185">Reference proteome</keyword>